<reference evidence="16" key="1">
    <citation type="journal article" date="2014" name="Front. Microbiol.">
        <title>High frequency of phylogenetically diverse reductive dehalogenase-homologous genes in deep subseafloor sedimentary metagenomes.</title>
        <authorList>
            <person name="Kawai M."/>
            <person name="Futagami T."/>
            <person name="Toyoda A."/>
            <person name="Takaki Y."/>
            <person name="Nishi S."/>
            <person name="Hori S."/>
            <person name="Arai W."/>
            <person name="Tsubouchi T."/>
            <person name="Morono Y."/>
            <person name="Uchiyama I."/>
            <person name="Ito T."/>
            <person name="Fujiyama A."/>
            <person name="Inagaki F."/>
            <person name="Takami H."/>
        </authorList>
    </citation>
    <scope>NUCLEOTIDE SEQUENCE</scope>
    <source>
        <strain evidence="16">Expedition CK06-06</strain>
    </source>
</reference>
<evidence type="ECO:0000256" key="1">
    <source>
        <dbReference type="ARBA" id="ARBA00001922"/>
    </source>
</evidence>
<keyword evidence="6" id="KW-0237">DNA synthesis</keyword>
<dbReference type="EC" id="1.17.4.1" evidence="3"/>
<evidence type="ECO:0000259" key="15">
    <source>
        <dbReference type="Pfam" id="PF12637"/>
    </source>
</evidence>
<organism evidence="16">
    <name type="scientific">marine sediment metagenome</name>
    <dbReference type="NCBI Taxonomy" id="412755"/>
    <lineage>
        <taxon>unclassified sequences</taxon>
        <taxon>metagenomes</taxon>
        <taxon>ecological metagenomes</taxon>
    </lineage>
</organism>
<keyword evidence="8" id="KW-0560">Oxidoreductase</keyword>
<evidence type="ECO:0000256" key="13">
    <source>
        <dbReference type="SAM" id="MobiDB-lite"/>
    </source>
</evidence>
<feature type="domain" description="TSCPD" evidence="15">
    <location>
        <begin position="93"/>
        <end position="196"/>
    </location>
</feature>
<dbReference type="Pfam" id="PF02867">
    <property type="entry name" value="Ribonuc_red_lgC"/>
    <property type="match status" value="1"/>
</dbReference>
<evidence type="ECO:0000256" key="10">
    <source>
        <dbReference type="ARBA" id="ARBA00025437"/>
    </source>
</evidence>
<feature type="non-terminal residue" evidence="16">
    <location>
        <position position="1"/>
    </location>
</feature>
<dbReference type="Gene3D" id="3.20.70.20">
    <property type="match status" value="1"/>
</dbReference>
<comment type="cofactor">
    <cofactor evidence="1">
        <name>adenosylcob(III)alamin</name>
        <dbReference type="ChEBI" id="CHEBI:18408"/>
    </cofactor>
</comment>
<dbReference type="GO" id="GO:0031419">
    <property type="term" value="F:cobalamin binding"/>
    <property type="evidence" value="ECO:0007669"/>
    <property type="project" value="UniProtKB-KW"/>
</dbReference>
<dbReference type="PANTHER" id="PTHR43371">
    <property type="entry name" value="VITAMIN B12-DEPENDENT RIBONUCLEOTIDE REDUCTASE"/>
    <property type="match status" value="1"/>
</dbReference>
<sequence>NAKLPDWMVIAHQVSPEEHIKMQAAVQKYTCLSVSKTCNMPNSATKKDVAEVLVEAYKSGCKGTTIYRDGSREQQVMYTDKTPKPKTARQRERGDSMSGVTVRKKTGCGRMYITLNSDADGLFEVFARGSKHGGCIGAQLEAIGRCISVGLQSGNDPREYIKQLRSIKCGEVEAGVKKGKATSCADAIAKVITEHLDKTKMPSDIGPDISVTACCPECGAKLINEEGCMACGSCDYRKCL</sequence>
<dbReference type="SUPFAM" id="SSF51998">
    <property type="entry name" value="PFL-like glycyl radical enzymes"/>
    <property type="match status" value="1"/>
</dbReference>
<dbReference type="GO" id="GO:0000166">
    <property type="term" value="F:nucleotide binding"/>
    <property type="evidence" value="ECO:0007669"/>
    <property type="project" value="UniProtKB-KW"/>
</dbReference>
<evidence type="ECO:0000256" key="7">
    <source>
        <dbReference type="ARBA" id="ARBA00022741"/>
    </source>
</evidence>
<feature type="region of interest" description="Disordered" evidence="13">
    <location>
        <begin position="80"/>
        <end position="101"/>
    </location>
</feature>
<protein>
    <recommendedName>
        <fullName evidence="4">Vitamin B12-dependent ribonucleotide reductase</fullName>
        <ecNumber evidence="3">1.17.4.1</ecNumber>
    </recommendedName>
    <alternativeName>
        <fullName evidence="11">Ribonucleoside-diphosphate reductase NrdJ</fullName>
    </alternativeName>
</protein>
<accession>X0VJ42</accession>
<evidence type="ECO:0000256" key="12">
    <source>
        <dbReference type="ARBA" id="ARBA00047754"/>
    </source>
</evidence>
<gene>
    <name evidence="16" type="ORF">S01H1_37811</name>
</gene>
<evidence type="ECO:0000256" key="8">
    <source>
        <dbReference type="ARBA" id="ARBA00023002"/>
    </source>
</evidence>
<dbReference type="GO" id="GO:0071897">
    <property type="term" value="P:DNA biosynthetic process"/>
    <property type="evidence" value="ECO:0007669"/>
    <property type="project" value="UniProtKB-KW"/>
</dbReference>
<dbReference type="InterPro" id="IPR050862">
    <property type="entry name" value="RdRp_reductase_class-2"/>
</dbReference>
<evidence type="ECO:0000313" key="16">
    <source>
        <dbReference type="EMBL" id="GAG00576.1"/>
    </source>
</evidence>
<comment type="catalytic activity">
    <reaction evidence="12">
        <text>a 2'-deoxyribonucleoside 5'-diphosphate + [thioredoxin]-disulfide + H2O = a ribonucleoside 5'-diphosphate + [thioredoxin]-dithiol</text>
        <dbReference type="Rhea" id="RHEA:23252"/>
        <dbReference type="Rhea" id="RHEA-COMP:10698"/>
        <dbReference type="Rhea" id="RHEA-COMP:10700"/>
        <dbReference type="ChEBI" id="CHEBI:15377"/>
        <dbReference type="ChEBI" id="CHEBI:29950"/>
        <dbReference type="ChEBI" id="CHEBI:50058"/>
        <dbReference type="ChEBI" id="CHEBI:57930"/>
        <dbReference type="ChEBI" id="CHEBI:73316"/>
        <dbReference type="EC" id="1.17.4.1"/>
    </reaction>
</comment>
<name>X0VJ42_9ZZZZ</name>
<keyword evidence="9" id="KW-0170">Cobalt</keyword>
<dbReference type="GO" id="GO:0004748">
    <property type="term" value="F:ribonucleoside-diphosphate reductase activity, thioredoxin disulfide as acceptor"/>
    <property type="evidence" value="ECO:0007669"/>
    <property type="project" value="UniProtKB-EC"/>
</dbReference>
<evidence type="ECO:0000256" key="11">
    <source>
        <dbReference type="ARBA" id="ARBA00033050"/>
    </source>
</evidence>
<dbReference type="AlphaFoldDB" id="X0VJ42"/>
<evidence type="ECO:0000256" key="2">
    <source>
        <dbReference type="ARBA" id="ARBA00007405"/>
    </source>
</evidence>
<evidence type="ECO:0000256" key="5">
    <source>
        <dbReference type="ARBA" id="ARBA00022628"/>
    </source>
</evidence>
<dbReference type="EMBL" id="BARS01023759">
    <property type="protein sequence ID" value="GAG00576.1"/>
    <property type="molecule type" value="Genomic_DNA"/>
</dbReference>
<evidence type="ECO:0000256" key="9">
    <source>
        <dbReference type="ARBA" id="ARBA00023285"/>
    </source>
</evidence>
<evidence type="ECO:0000256" key="6">
    <source>
        <dbReference type="ARBA" id="ARBA00022634"/>
    </source>
</evidence>
<comment type="caution">
    <text evidence="16">The sequence shown here is derived from an EMBL/GenBank/DDBJ whole genome shotgun (WGS) entry which is preliminary data.</text>
</comment>
<keyword evidence="5" id="KW-0846">Cobalamin</keyword>
<evidence type="ECO:0000256" key="3">
    <source>
        <dbReference type="ARBA" id="ARBA00012274"/>
    </source>
</evidence>
<proteinExistence type="inferred from homology"/>
<evidence type="ECO:0000256" key="4">
    <source>
        <dbReference type="ARBA" id="ARBA00014409"/>
    </source>
</evidence>
<dbReference type="PANTHER" id="PTHR43371:SF1">
    <property type="entry name" value="RIBONUCLEOSIDE-DIPHOSPHATE REDUCTASE"/>
    <property type="match status" value="1"/>
</dbReference>
<dbReference type="InterPro" id="IPR024434">
    <property type="entry name" value="TSCPD_dom"/>
</dbReference>
<keyword evidence="7" id="KW-0547">Nucleotide-binding</keyword>
<evidence type="ECO:0000259" key="14">
    <source>
        <dbReference type="Pfam" id="PF02867"/>
    </source>
</evidence>
<comment type="similarity">
    <text evidence="2">Belongs to the ribonucleoside diphosphate reductase class-2 family.</text>
</comment>
<feature type="domain" description="Ribonucleotide reductase large subunit C-terminal" evidence="14">
    <location>
        <begin position="11"/>
        <end position="67"/>
    </location>
</feature>
<dbReference type="InterPro" id="IPR000788">
    <property type="entry name" value="RNR_lg_C"/>
</dbReference>
<comment type="function">
    <text evidence="10">Catalyzes the reduction of ribonucleotides to deoxyribonucleotides. May function to provide a pool of deoxyribonucleotide precursors for DNA repair during oxygen limitation and/or for immediate growth after restoration of oxygen.</text>
</comment>
<dbReference type="Pfam" id="PF12637">
    <property type="entry name" value="TSCPD"/>
    <property type="match status" value="1"/>
</dbReference>